<evidence type="ECO:0000313" key="12">
    <source>
        <dbReference type="EMBL" id="SHJ99124.1"/>
    </source>
</evidence>
<name>A0A1M6NU23_PARC5</name>
<evidence type="ECO:0000256" key="6">
    <source>
        <dbReference type="ARBA" id="ARBA00022917"/>
    </source>
</evidence>
<dbReference type="InterPro" id="IPR023168">
    <property type="entry name" value="GatB_Yqey_C_2"/>
</dbReference>
<dbReference type="EMBL" id="FRAG01000019">
    <property type="protein sequence ID" value="SHJ99124.1"/>
    <property type="molecule type" value="Genomic_DNA"/>
</dbReference>
<keyword evidence="4 10" id="KW-0547">Nucleotide-binding</keyword>
<evidence type="ECO:0000256" key="8">
    <source>
        <dbReference type="ARBA" id="ARBA00047380"/>
    </source>
</evidence>
<dbReference type="RefSeq" id="WP_073149204.1">
    <property type="nucleotide sequence ID" value="NZ_FRAG01000019.1"/>
</dbReference>
<comment type="catalytic activity">
    <reaction evidence="9 10">
        <text>L-glutamyl-tRNA(Gln) + L-glutamine + ATP + H2O = L-glutaminyl-tRNA(Gln) + L-glutamate + ADP + phosphate + H(+)</text>
        <dbReference type="Rhea" id="RHEA:17521"/>
        <dbReference type="Rhea" id="RHEA-COMP:9681"/>
        <dbReference type="Rhea" id="RHEA-COMP:9684"/>
        <dbReference type="ChEBI" id="CHEBI:15377"/>
        <dbReference type="ChEBI" id="CHEBI:15378"/>
        <dbReference type="ChEBI" id="CHEBI:29985"/>
        <dbReference type="ChEBI" id="CHEBI:30616"/>
        <dbReference type="ChEBI" id="CHEBI:43474"/>
        <dbReference type="ChEBI" id="CHEBI:58359"/>
        <dbReference type="ChEBI" id="CHEBI:78520"/>
        <dbReference type="ChEBI" id="CHEBI:78521"/>
        <dbReference type="ChEBI" id="CHEBI:456216"/>
    </reaction>
</comment>
<dbReference type="GO" id="GO:0070681">
    <property type="term" value="P:glutaminyl-tRNAGln biosynthesis via transamidation"/>
    <property type="evidence" value="ECO:0007669"/>
    <property type="project" value="TreeGrafter"/>
</dbReference>
<dbReference type="GO" id="GO:0016740">
    <property type="term" value="F:transferase activity"/>
    <property type="evidence" value="ECO:0007669"/>
    <property type="project" value="UniProtKB-KW"/>
</dbReference>
<evidence type="ECO:0000259" key="11">
    <source>
        <dbReference type="SMART" id="SM00845"/>
    </source>
</evidence>
<keyword evidence="3 10" id="KW-0436">Ligase</keyword>
<dbReference type="AlphaFoldDB" id="A0A1M6NU23"/>
<dbReference type="HAMAP" id="MF_00121">
    <property type="entry name" value="GatB"/>
    <property type="match status" value="1"/>
</dbReference>
<dbReference type="PROSITE" id="PS01234">
    <property type="entry name" value="GATB"/>
    <property type="match status" value="1"/>
</dbReference>
<evidence type="ECO:0000256" key="2">
    <source>
        <dbReference type="ARBA" id="ARBA00011123"/>
    </source>
</evidence>
<dbReference type="InterPro" id="IPR042114">
    <property type="entry name" value="GatB_C_1"/>
</dbReference>
<dbReference type="InterPro" id="IPR017959">
    <property type="entry name" value="Asn/Gln-tRNA_amidoTrfase_suB/E"/>
</dbReference>
<dbReference type="PANTHER" id="PTHR11659:SF0">
    <property type="entry name" value="GLUTAMYL-TRNA(GLN) AMIDOTRANSFERASE SUBUNIT B, MITOCHONDRIAL"/>
    <property type="match status" value="1"/>
</dbReference>
<dbReference type="SUPFAM" id="SSF89095">
    <property type="entry name" value="GatB/YqeY motif"/>
    <property type="match status" value="1"/>
</dbReference>
<dbReference type="Gene3D" id="1.10.150.380">
    <property type="entry name" value="GatB domain, N-terminal subdomain"/>
    <property type="match status" value="1"/>
</dbReference>
<dbReference type="STRING" id="1121301.SAMN02745912_01864"/>
<dbReference type="NCBIfam" id="NF004012">
    <property type="entry name" value="PRK05477.1-2"/>
    <property type="match status" value="1"/>
</dbReference>
<reference evidence="12 13" key="1">
    <citation type="submission" date="2016-11" db="EMBL/GenBank/DDBJ databases">
        <authorList>
            <person name="Jaros S."/>
            <person name="Januszkiewicz K."/>
            <person name="Wedrychowicz H."/>
        </authorList>
    </citation>
    <scope>NUCLEOTIDE SEQUENCE [LARGE SCALE GENOMIC DNA]</scope>
    <source>
        <strain evidence="12 13">DSM 15212</strain>
    </source>
</reference>
<dbReference type="InterPro" id="IPR004413">
    <property type="entry name" value="GatB"/>
</dbReference>
<gene>
    <name evidence="10" type="primary">gatB</name>
    <name evidence="12" type="ORF">SAMN02745912_01864</name>
</gene>
<protein>
    <recommendedName>
        <fullName evidence="10">Aspartyl/glutamyl-tRNA(Asn/Gln) amidotransferase subunit B</fullName>
        <shortName evidence="10">Asp/Glu-ADT subunit B</shortName>
        <ecNumber evidence="10">6.3.5.-</ecNumber>
    </recommendedName>
</protein>
<comment type="function">
    <text evidence="7 10">Allows the formation of correctly charged Asn-tRNA(Asn) or Gln-tRNA(Gln) through the transamidation of misacylated Asp-tRNA(Asn) or Glu-tRNA(Gln) in organisms which lack either or both of asparaginyl-tRNA or glutaminyl-tRNA synthetases. The reaction takes place in the presence of glutamine and ATP through an activated phospho-Asp-tRNA(Asn) or phospho-Glu-tRNA(Gln).</text>
</comment>
<proteinExistence type="inferred from homology"/>
<comment type="subunit">
    <text evidence="2 10">Heterotrimer of A, B and C subunits.</text>
</comment>
<dbReference type="GO" id="GO:0006412">
    <property type="term" value="P:translation"/>
    <property type="evidence" value="ECO:0007669"/>
    <property type="project" value="UniProtKB-UniRule"/>
</dbReference>
<dbReference type="PANTHER" id="PTHR11659">
    <property type="entry name" value="GLUTAMYL-TRNA GLN AMIDOTRANSFERASE SUBUNIT B MITOCHONDRIAL AND PROKARYOTIC PET112-RELATED"/>
    <property type="match status" value="1"/>
</dbReference>
<comment type="catalytic activity">
    <reaction evidence="8 10">
        <text>L-aspartyl-tRNA(Asn) + L-glutamine + ATP + H2O = L-asparaginyl-tRNA(Asn) + L-glutamate + ADP + phosphate + 2 H(+)</text>
        <dbReference type="Rhea" id="RHEA:14513"/>
        <dbReference type="Rhea" id="RHEA-COMP:9674"/>
        <dbReference type="Rhea" id="RHEA-COMP:9677"/>
        <dbReference type="ChEBI" id="CHEBI:15377"/>
        <dbReference type="ChEBI" id="CHEBI:15378"/>
        <dbReference type="ChEBI" id="CHEBI:29985"/>
        <dbReference type="ChEBI" id="CHEBI:30616"/>
        <dbReference type="ChEBI" id="CHEBI:43474"/>
        <dbReference type="ChEBI" id="CHEBI:58359"/>
        <dbReference type="ChEBI" id="CHEBI:78515"/>
        <dbReference type="ChEBI" id="CHEBI:78516"/>
        <dbReference type="ChEBI" id="CHEBI:456216"/>
    </reaction>
</comment>
<dbReference type="FunFam" id="1.10.150.380:FF:000001">
    <property type="entry name" value="Aspartyl/glutamyl-tRNA(Asn/Gln) amidotransferase subunit B"/>
    <property type="match status" value="1"/>
</dbReference>
<dbReference type="GO" id="GO:0050567">
    <property type="term" value="F:glutaminyl-tRNA synthase (glutamine-hydrolyzing) activity"/>
    <property type="evidence" value="ECO:0007669"/>
    <property type="project" value="UniProtKB-UniRule"/>
</dbReference>
<dbReference type="InterPro" id="IPR014746">
    <property type="entry name" value="Gln_synth/guanido_kin_cat_dom"/>
</dbReference>
<evidence type="ECO:0000256" key="7">
    <source>
        <dbReference type="ARBA" id="ARBA00024799"/>
    </source>
</evidence>
<dbReference type="GO" id="GO:0050566">
    <property type="term" value="F:asparaginyl-tRNA synthase (glutamine-hydrolyzing) activity"/>
    <property type="evidence" value="ECO:0007669"/>
    <property type="project" value="RHEA"/>
</dbReference>
<dbReference type="Gene3D" id="1.10.10.410">
    <property type="match status" value="1"/>
</dbReference>
<evidence type="ECO:0000256" key="5">
    <source>
        <dbReference type="ARBA" id="ARBA00022840"/>
    </source>
</evidence>
<dbReference type="Proteomes" id="UP000184465">
    <property type="component" value="Unassembled WGS sequence"/>
</dbReference>
<accession>A0A1M6NU23</accession>
<dbReference type="InterPro" id="IPR006075">
    <property type="entry name" value="Asn/Gln-tRNA_Trfase_suB/E_cat"/>
</dbReference>
<dbReference type="GO" id="GO:0005524">
    <property type="term" value="F:ATP binding"/>
    <property type="evidence" value="ECO:0007669"/>
    <property type="project" value="UniProtKB-KW"/>
</dbReference>
<dbReference type="NCBIfam" id="TIGR00133">
    <property type="entry name" value="gatB"/>
    <property type="match status" value="1"/>
</dbReference>
<comment type="similarity">
    <text evidence="1 10">Belongs to the GatB/GatE family. GatB subfamily.</text>
</comment>
<keyword evidence="5 10" id="KW-0067">ATP-binding</keyword>
<dbReference type="EC" id="6.3.5.-" evidence="10"/>
<organism evidence="12 13">
    <name type="scientific">Paramaledivibacter caminithermalis (strain DSM 15212 / CIP 107654 / DViRD3)</name>
    <name type="common">Clostridium caminithermale</name>
    <dbReference type="NCBI Taxonomy" id="1121301"/>
    <lineage>
        <taxon>Bacteria</taxon>
        <taxon>Bacillati</taxon>
        <taxon>Bacillota</taxon>
        <taxon>Clostridia</taxon>
        <taxon>Peptostreptococcales</taxon>
        <taxon>Caminicellaceae</taxon>
        <taxon>Paramaledivibacter</taxon>
    </lineage>
</organism>
<keyword evidence="6 10" id="KW-0648">Protein biosynthesis</keyword>
<dbReference type="InterPro" id="IPR017958">
    <property type="entry name" value="Gln-tRNA_amidoTrfase_suB_CS"/>
</dbReference>
<dbReference type="SUPFAM" id="SSF55931">
    <property type="entry name" value="Glutamine synthetase/guanido kinase"/>
    <property type="match status" value="1"/>
</dbReference>
<sequence>MSYKTIIGLEIHVELKTNTKIFCSCPAEFGGEENTKCCPVCLGLPGSLPVINKKVIEFAIRAGLALNCNINERSRMDRKNYFYPDLPKAYQISQYEIPLCKEGYIEIETENGSKKIRIRRIHIEEDTGKSIHLEDGISLLDYNRSGVPLIEIVTEPDMNSSKEVHSFLENLKSILEYIDISDCKMEQGSLRCDININVKNKDKNIETNIVELKNLNSFKAAVRAIDYEEKRHIDLLEHNRNTDKETRRWNDIENKTMKMRSKENIEDYRYFPDPDLVYVVVDRKWIDKVRKELPELPREKVERFKRYYNLSEYNARILASSKNIAKFFEDTCNEVENSKLVSNWIITEVLRRIKEEGIEIDKMKINHKDFASLMRFIMNKTISNSMAKKIFREMIITGKAPQEIIEERGLKQITDNETINGIIQEVLKSNSKSIEDYRNGKKKALGFLIGQVMKETGGEADPQIVNKLIKEALS</sequence>
<keyword evidence="12" id="KW-0808">Transferase</keyword>
<evidence type="ECO:0000256" key="4">
    <source>
        <dbReference type="ARBA" id="ARBA00022741"/>
    </source>
</evidence>
<dbReference type="InterPro" id="IPR003789">
    <property type="entry name" value="Asn/Gln_tRNA_amidoTrase-B-like"/>
</dbReference>
<dbReference type="NCBIfam" id="NF004014">
    <property type="entry name" value="PRK05477.1-4"/>
    <property type="match status" value="1"/>
</dbReference>
<dbReference type="SMART" id="SM00845">
    <property type="entry name" value="GatB_Yqey"/>
    <property type="match status" value="1"/>
</dbReference>
<evidence type="ECO:0000256" key="9">
    <source>
        <dbReference type="ARBA" id="ARBA00047913"/>
    </source>
</evidence>
<dbReference type="OrthoDB" id="9804078at2"/>
<dbReference type="FunFam" id="1.10.10.410:FF:000001">
    <property type="entry name" value="Aspartyl/glutamyl-tRNA(Asn/Gln) amidotransferase subunit B"/>
    <property type="match status" value="1"/>
</dbReference>
<evidence type="ECO:0000256" key="10">
    <source>
        <dbReference type="HAMAP-Rule" id="MF_00121"/>
    </source>
</evidence>
<dbReference type="Pfam" id="PF02934">
    <property type="entry name" value="GatB_N"/>
    <property type="match status" value="1"/>
</dbReference>
<evidence type="ECO:0000256" key="3">
    <source>
        <dbReference type="ARBA" id="ARBA00022598"/>
    </source>
</evidence>
<dbReference type="Pfam" id="PF02637">
    <property type="entry name" value="GatB_Yqey"/>
    <property type="match status" value="1"/>
</dbReference>
<feature type="domain" description="Asn/Gln amidotransferase" evidence="11">
    <location>
        <begin position="326"/>
        <end position="473"/>
    </location>
</feature>
<keyword evidence="13" id="KW-1185">Reference proteome</keyword>
<evidence type="ECO:0000313" key="13">
    <source>
        <dbReference type="Proteomes" id="UP000184465"/>
    </source>
</evidence>
<dbReference type="InterPro" id="IPR018027">
    <property type="entry name" value="Asn/Gln_amidotransferase"/>
</dbReference>
<evidence type="ECO:0000256" key="1">
    <source>
        <dbReference type="ARBA" id="ARBA00005306"/>
    </source>
</evidence>